<keyword evidence="2" id="KW-0472">Membrane</keyword>
<name>A0ABY9KWV3_9BACI</name>
<dbReference type="RefSeq" id="WP_348029056.1">
    <property type="nucleotide sequence ID" value="NZ_CP129113.1"/>
</dbReference>
<evidence type="ECO:0000256" key="1">
    <source>
        <dbReference type="SAM" id="Coils"/>
    </source>
</evidence>
<keyword evidence="2" id="KW-0812">Transmembrane</keyword>
<dbReference type="Gene3D" id="1.10.287.950">
    <property type="entry name" value="Methyl-accepting chemotaxis protein"/>
    <property type="match status" value="1"/>
</dbReference>
<dbReference type="EMBL" id="CP129113">
    <property type="protein sequence ID" value="WLV25268.1"/>
    <property type="molecule type" value="Genomic_DNA"/>
</dbReference>
<dbReference type="InterPro" id="IPR009293">
    <property type="entry name" value="UPF0478"/>
</dbReference>
<accession>A0ABY9KWV3</accession>
<keyword evidence="2" id="KW-1133">Transmembrane helix</keyword>
<evidence type="ECO:0000313" key="4">
    <source>
        <dbReference type="Proteomes" id="UP001180087"/>
    </source>
</evidence>
<sequence length="145" mass="16040">MVILLYASAVIAALSLVLIAVYLIITLKNVMSSVKQIKHTIERAETKVNSVTDKAQTLMEKADTIAEDAQNKLQTFDGVADAAGQLKSSMHYMEESIDEVSNRLNKQGKPTKAMTDTLKWGDTAISLFGKYKNYKKRQPTESNGQ</sequence>
<feature type="transmembrane region" description="Helical" evidence="2">
    <location>
        <begin position="6"/>
        <end position="25"/>
    </location>
</feature>
<evidence type="ECO:0000256" key="2">
    <source>
        <dbReference type="SAM" id="Phobius"/>
    </source>
</evidence>
<protein>
    <submittedName>
        <fullName evidence="3">DUF948 domain-containing protein</fullName>
    </submittedName>
</protein>
<proteinExistence type="predicted"/>
<organism evidence="3 4">
    <name type="scientific">Aciduricibacillus chroicocephali</name>
    <dbReference type="NCBI Taxonomy" id="3054939"/>
    <lineage>
        <taxon>Bacteria</taxon>
        <taxon>Bacillati</taxon>
        <taxon>Bacillota</taxon>
        <taxon>Bacilli</taxon>
        <taxon>Bacillales</taxon>
        <taxon>Bacillaceae</taxon>
        <taxon>Aciduricibacillus</taxon>
    </lineage>
</organism>
<dbReference type="PANTHER" id="PTHR40070">
    <property type="entry name" value="UPF0478 PROTEIN YTXG"/>
    <property type="match status" value="1"/>
</dbReference>
<dbReference type="SUPFAM" id="SSF57997">
    <property type="entry name" value="Tropomyosin"/>
    <property type="match status" value="1"/>
</dbReference>
<gene>
    <name evidence="3" type="ORF">QR721_03285</name>
</gene>
<keyword evidence="4" id="KW-1185">Reference proteome</keyword>
<dbReference type="Proteomes" id="UP001180087">
    <property type="component" value="Chromosome"/>
</dbReference>
<dbReference type="Pfam" id="PF06103">
    <property type="entry name" value="DUF948"/>
    <property type="match status" value="1"/>
</dbReference>
<dbReference type="PANTHER" id="PTHR40070:SF1">
    <property type="entry name" value="UPF0478 PROTEIN YTXG"/>
    <property type="match status" value="1"/>
</dbReference>
<keyword evidence="1" id="KW-0175">Coiled coil</keyword>
<reference evidence="3" key="1">
    <citation type="submission" date="2023-06" db="EMBL/GenBank/DDBJ databases">
        <title>A Treasure from Seagulls: Isolation and Description of Aciduricobacillus qingdaonensis gen. nov., sp. nov., a Rare Obligately Uric Acid-utilizing Member in the Family Bacillaceae.</title>
        <authorList>
            <person name="Liu W."/>
            <person name="Wang B."/>
        </authorList>
    </citation>
    <scope>NUCLEOTIDE SEQUENCE</scope>
    <source>
        <strain evidence="3">44XB</strain>
    </source>
</reference>
<evidence type="ECO:0000313" key="3">
    <source>
        <dbReference type="EMBL" id="WLV25268.1"/>
    </source>
</evidence>
<feature type="coiled-coil region" evidence="1">
    <location>
        <begin position="27"/>
        <end position="61"/>
    </location>
</feature>